<evidence type="ECO:0000313" key="5">
    <source>
        <dbReference type="Proteomes" id="UP000253945"/>
    </source>
</evidence>
<dbReference type="Pfam" id="PF12327">
    <property type="entry name" value="FtsZ_C"/>
    <property type="match status" value="1"/>
</dbReference>
<keyword evidence="2" id="KW-0342">GTP-binding</keyword>
<dbReference type="InterPro" id="IPR008280">
    <property type="entry name" value="Tub_FtsZ_C"/>
</dbReference>
<protein>
    <recommendedName>
        <fullName evidence="3">Cell division protein FtsZ C-terminal domain-containing protein</fullName>
    </recommendedName>
</protein>
<gene>
    <name evidence="4" type="ORF">DPV92_08885</name>
</gene>
<sequence>MFATIFEEQNDYFGSLIIKDEFGNKVVNNLASPIGNVDFNILKLEEVTDLSDNVITFVIADNLTEAEWAKIRSATSSSIFVIGCTSPVQEPQADSSFICETSPELCIQTLISMMKLIGGDGLVMTDFTDIRHVLIECGQQNHVIYIESTHPEEAIERVLKQLSSKSIALDQVKGILLNIVIGEDFEFSNIHTIIEGVTAEVSETTSVIFGTTFDVNKQGQELDLNMIVSY</sequence>
<keyword evidence="5" id="KW-1185">Reference proteome</keyword>
<feature type="domain" description="Cell division protein FtsZ C-terminal" evidence="3">
    <location>
        <begin position="167"/>
        <end position="219"/>
    </location>
</feature>
<dbReference type="RefSeq" id="WP_111354564.1">
    <property type="nucleotide sequence ID" value="NZ_QEQF01000010.1"/>
</dbReference>
<evidence type="ECO:0000313" key="4">
    <source>
        <dbReference type="EMBL" id="RDF08807.1"/>
    </source>
</evidence>
<accession>A0A369ZLL2</accession>
<name>A0A369ZLL2_9PAST</name>
<dbReference type="SUPFAM" id="SSF55307">
    <property type="entry name" value="Tubulin C-terminal domain-like"/>
    <property type="match status" value="1"/>
</dbReference>
<evidence type="ECO:0000259" key="3">
    <source>
        <dbReference type="Pfam" id="PF12327"/>
    </source>
</evidence>
<dbReference type="AlphaFoldDB" id="A0A369ZLL2"/>
<organism evidence="4 5">
    <name type="scientific">Haemophilus paraphrohaemolyticus</name>
    <dbReference type="NCBI Taxonomy" id="736"/>
    <lineage>
        <taxon>Bacteria</taxon>
        <taxon>Pseudomonadati</taxon>
        <taxon>Pseudomonadota</taxon>
        <taxon>Gammaproteobacteria</taxon>
        <taxon>Pasteurellales</taxon>
        <taxon>Pasteurellaceae</taxon>
        <taxon>Haemophilus</taxon>
    </lineage>
</organism>
<dbReference type="InterPro" id="IPR037103">
    <property type="entry name" value="Tubulin/FtsZ-like_C"/>
</dbReference>
<evidence type="ECO:0000256" key="2">
    <source>
        <dbReference type="ARBA" id="ARBA00023134"/>
    </source>
</evidence>
<dbReference type="GO" id="GO:0005525">
    <property type="term" value="F:GTP binding"/>
    <property type="evidence" value="ECO:0007669"/>
    <property type="project" value="UniProtKB-KW"/>
</dbReference>
<comment type="caution">
    <text evidence="4">The sequence shown here is derived from an EMBL/GenBank/DDBJ whole genome shotgun (WGS) entry which is preliminary data.</text>
</comment>
<proteinExistence type="predicted"/>
<evidence type="ECO:0000256" key="1">
    <source>
        <dbReference type="ARBA" id="ARBA00022741"/>
    </source>
</evidence>
<keyword evidence="1" id="KW-0547">Nucleotide-binding</keyword>
<dbReference type="Gene3D" id="3.30.1330.20">
    <property type="entry name" value="Tubulin/FtsZ, C-terminal domain"/>
    <property type="match status" value="1"/>
</dbReference>
<dbReference type="EMBL" id="QEQF01000010">
    <property type="protein sequence ID" value="RDF08807.1"/>
    <property type="molecule type" value="Genomic_DNA"/>
</dbReference>
<dbReference type="Proteomes" id="UP000253945">
    <property type="component" value="Unassembled WGS sequence"/>
</dbReference>
<reference evidence="4 5" key="1">
    <citation type="submission" date="2018-05" db="EMBL/GenBank/DDBJ databases">
        <title>Draft Genome Sequences for a Diverse set of 7 Haemophilus Species.</title>
        <authorList>
            <person name="Nichols M."/>
            <person name="Topaz N."/>
            <person name="Wang X."/>
            <person name="Wang X."/>
            <person name="Boxrud D."/>
        </authorList>
    </citation>
    <scope>NUCLEOTIDE SEQUENCE [LARGE SCALE GENOMIC DNA]</scope>
    <source>
        <strain evidence="4 5">C2014016342</strain>
    </source>
</reference>
<dbReference type="InterPro" id="IPR024757">
    <property type="entry name" value="FtsZ_C"/>
</dbReference>